<dbReference type="EMBL" id="BMWD01000040">
    <property type="protein sequence ID" value="GGX93902.1"/>
    <property type="molecule type" value="Genomic_DNA"/>
</dbReference>
<evidence type="ECO:0000259" key="2">
    <source>
        <dbReference type="Pfam" id="PF12697"/>
    </source>
</evidence>
<feature type="signal peptide" evidence="1">
    <location>
        <begin position="1"/>
        <end position="37"/>
    </location>
</feature>
<dbReference type="GO" id="GO:0016787">
    <property type="term" value="F:hydrolase activity"/>
    <property type="evidence" value="ECO:0007669"/>
    <property type="project" value="UniProtKB-KW"/>
</dbReference>
<keyword evidence="4" id="KW-1185">Reference proteome</keyword>
<keyword evidence="1" id="KW-0732">Signal</keyword>
<keyword evidence="3" id="KW-0378">Hydrolase</keyword>
<dbReference type="RefSeq" id="WP_190039747.1">
    <property type="nucleotide sequence ID" value="NZ_BMWD01000040.1"/>
</dbReference>
<comment type="caution">
    <text evidence="3">The sequence shown here is derived from an EMBL/GenBank/DDBJ whole genome shotgun (WGS) entry which is preliminary data.</text>
</comment>
<dbReference type="PANTHER" id="PTHR37017">
    <property type="entry name" value="AB HYDROLASE-1 DOMAIN-CONTAINING PROTEIN-RELATED"/>
    <property type="match status" value="1"/>
</dbReference>
<feature type="chain" id="PRO_5037816369" evidence="1">
    <location>
        <begin position="38"/>
        <end position="331"/>
    </location>
</feature>
<dbReference type="AlphaFoldDB" id="A0A918U596"/>
<organism evidence="3 4">
    <name type="scientific">Streptomyces fructofermentans</name>
    <dbReference type="NCBI Taxonomy" id="152141"/>
    <lineage>
        <taxon>Bacteria</taxon>
        <taxon>Bacillati</taxon>
        <taxon>Actinomycetota</taxon>
        <taxon>Actinomycetes</taxon>
        <taxon>Kitasatosporales</taxon>
        <taxon>Streptomycetaceae</taxon>
        <taxon>Streptomyces</taxon>
    </lineage>
</organism>
<sequence length="331" mass="33945">MNSVRRNIARTRGLLPLAAVLPAVTLISAISAGPAAARDAGDSPALHGSAKPTVVLVHGAWADASGWSEVISSLQAQGYPVIATANPLRSLSGDSAYLAARLKTINGPVILVGHSYGGAVITNAAAGNPNVKSLVYIAGFAPDKGETTGELAAKFPGSQLTDDPNAPLPTALSAVPLGGGPTDVDLYLKPEKFNNVFLSNRVDAARAAVLAAAQRPLNATTNVQPTEAVAWKTIPSWYLVADDDRTIGTENLRFMAKRAGSTTVEVDAPHDVMETNSDAVTELILQAAHGSRPSLAHTGSGRQAAVLGGAAALALGSGMLLVTRSRRGSRS</sequence>
<dbReference type="InterPro" id="IPR052897">
    <property type="entry name" value="Sec-Metab_Biosynth_Hydrolase"/>
</dbReference>
<dbReference type="InterPro" id="IPR029058">
    <property type="entry name" value="AB_hydrolase_fold"/>
</dbReference>
<reference evidence="3" key="1">
    <citation type="journal article" date="2014" name="Int. J. Syst. Evol. Microbiol.">
        <title>Complete genome sequence of Corynebacterium casei LMG S-19264T (=DSM 44701T), isolated from a smear-ripened cheese.</title>
        <authorList>
            <consortium name="US DOE Joint Genome Institute (JGI-PGF)"/>
            <person name="Walter F."/>
            <person name="Albersmeier A."/>
            <person name="Kalinowski J."/>
            <person name="Ruckert C."/>
        </authorList>
    </citation>
    <scope>NUCLEOTIDE SEQUENCE</scope>
    <source>
        <strain evidence="3">JCM 4956</strain>
    </source>
</reference>
<protein>
    <submittedName>
        <fullName evidence="3">Alpha/beta hydrolase</fullName>
    </submittedName>
</protein>
<evidence type="ECO:0000256" key="1">
    <source>
        <dbReference type="SAM" id="SignalP"/>
    </source>
</evidence>
<dbReference type="PANTHER" id="PTHR37017:SF11">
    <property type="entry name" value="ESTERASE_LIPASE_THIOESTERASE DOMAIN-CONTAINING PROTEIN"/>
    <property type="match status" value="1"/>
</dbReference>
<dbReference type="InterPro" id="IPR000073">
    <property type="entry name" value="AB_hydrolase_1"/>
</dbReference>
<feature type="domain" description="AB hydrolase-1" evidence="2">
    <location>
        <begin position="54"/>
        <end position="281"/>
    </location>
</feature>
<reference evidence="3" key="2">
    <citation type="submission" date="2020-09" db="EMBL/GenBank/DDBJ databases">
        <authorList>
            <person name="Sun Q."/>
            <person name="Ohkuma M."/>
        </authorList>
    </citation>
    <scope>NUCLEOTIDE SEQUENCE</scope>
    <source>
        <strain evidence="3">JCM 4956</strain>
    </source>
</reference>
<dbReference type="Pfam" id="PF12697">
    <property type="entry name" value="Abhydrolase_6"/>
    <property type="match status" value="1"/>
</dbReference>
<name>A0A918U596_9ACTN</name>
<evidence type="ECO:0000313" key="4">
    <source>
        <dbReference type="Proteomes" id="UP000645555"/>
    </source>
</evidence>
<evidence type="ECO:0000313" key="3">
    <source>
        <dbReference type="EMBL" id="GGX93902.1"/>
    </source>
</evidence>
<dbReference type="SUPFAM" id="SSF53474">
    <property type="entry name" value="alpha/beta-Hydrolases"/>
    <property type="match status" value="1"/>
</dbReference>
<gene>
    <name evidence="3" type="ORF">GCM10010515_70920</name>
</gene>
<dbReference type="Proteomes" id="UP000645555">
    <property type="component" value="Unassembled WGS sequence"/>
</dbReference>
<accession>A0A918U596</accession>
<dbReference type="Gene3D" id="3.40.50.1820">
    <property type="entry name" value="alpha/beta hydrolase"/>
    <property type="match status" value="1"/>
</dbReference>
<proteinExistence type="predicted"/>